<name>A0ABQ4PDH0_SHECO</name>
<dbReference type="Proteomes" id="UP000773469">
    <property type="component" value="Unassembled WGS sequence"/>
</dbReference>
<accession>A0ABQ4PDH0</accession>
<organism evidence="1 2">
    <name type="scientific">Shewanella colwelliana</name>
    <name type="common">Alteromonas colwelliana</name>
    <dbReference type="NCBI Taxonomy" id="23"/>
    <lineage>
        <taxon>Bacteria</taxon>
        <taxon>Pseudomonadati</taxon>
        <taxon>Pseudomonadota</taxon>
        <taxon>Gammaproteobacteria</taxon>
        <taxon>Alteromonadales</taxon>
        <taxon>Shewanellaceae</taxon>
        <taxon>Shewanella</taxon>
    </lineage>
</organism>
<evidence type="ECO:0000313" key="1">
    <source>
        <dbReference type="EMBL" id="GIU45449.1"/>
    </source>
</evidence>
<dbReference type="RefSeq" id="WP_220757525.1">
    <property type="nucleotide sequence ID" value="NZ_BPEU01000032.1"/>
</dbReference>
<evidence type="ECO:0000313" key="2">
    <source>
        <dbReference type="Proteomes" id="UP000773469"/>
    </source>
</evidence>
<sequence length="70" mass="7963">MSLRQAISNDEGMTFKYTFQKKTSPTATQTKQQMPNLHFKANPLWGKSALAFYSPLTPNEAKSKRENNLV</sequence>
<gene>
    <name evidence="1" type="ORF">TUM3794_35770</name>
</gene>
<proteinExistence type="predicted"/>
<protein>
    <submittedName>
        <fullName evidence="1">Uncharacterized protein</fullName>
    </submittedName>
</protein>
<keyword evidence="2" id="KW-1185">Reference proteome</keyword>
<comment type="caution">
    <text evidence="1">The sequence shown here is derived from an EMBL/GenBank/DDBJ whole genome shotgun (WGS) entry which is preliminary data.</text>
</comment>
<reference evidence="1 2" key="1">
    <citation type="submission" date="2021-05" db="EMBL/GenBank/DDBJ databases">
        <title>Molecular characterization for Shewanella algae harboring chromosomal blaOXA-55-like strains isolated from clinical and environment sample.</title>
        <authorList>
            <person name="Ohama Y."/>
            <person name="Aoki K."/>
            <person name="Harada S."/>
            <person name="Moriya K."/>
            <person name="Ishii Y."/>
            <person name="Tateda K."/>
        </authorList>
    </citation>
    <scope>NUCLEOTIDE SEQUENCE [LARGE SCALE GENOMIC DNA]</scope>
    <source>
        <strain evidence="1 2">MBTL60-118</strain>
    </source>
</reference>
<dbReference type="EMBL" id="BPEU01000032">
    <property type="protein sequence ID" value="GIU45449.1"/>
    <property type="molecule type" value="Genomic_DNA"/>
</dbReference>